<protein>
    <submittedName>
        <fullName evidence="2">GNAT family N-acetyltransferase</fullName>
        <ecNumber evidence="2">2.3.1.-</ecNumber>
    </submittedName>
</protein>
<organism evidence="2 3">
    <name type="scientific">Luteimonas kalidii</name>
    <dbReference type="NCBI Taxonomy" id="3042025"/>
    <lineage>
        <taxon>Bacteria</taxon>
        <taxon>Pseudomonadati</taxon>
        <taxon>Pseudomonadota</taxon>
        <taxon>Gammaproteobacteria</taxon>
        <taxon>Lysobacterales</taxon>
        <taxon>Lysobacteraceae</taxon>
        <taxon>Luteimonas</taxon>
    </lineage>
</organism>
<dbReference type="GO" id="GO:0016746">
    <property type="term" value="F:acyltransferase activity"/>
    <property type="evidence" value="ECO:0007669"/>
    <property type="project" value="UniProtKB-KW"/>
</dbReference>
<dbReference type="Gene3D" id="3.40.630.30">
    <property type="match status" value="1"/>
</dbReference>
<evidence type="ECO:0000313" key="3">
    <source>
        <dbReference type="Proteomes" id="UP001156873"/>
    </source>
</evidence>
<accession>A0ABT6JX61</accession>
<dbReference type="Pfam" id="PF13480">
    <property type="entry name" value="Acetyltransf_6"/>
    <property type="match status" value="1"/>
</dbReference>
<reference evidence="2 3" key="1">
    <citation type="submission" date="2023-04" db="EMBL/GenBank/DDBJ databases">
        <title>Luteimonas sp. M1R5S59.</title>
        <authorList>
            <person name="Sun J.-Q."/>
        </authorList>
    </citation>
    <scope>NUCLEOTIDE SEQUENCE [LARGE SCALE GENOMIC DNA]</scope>
    <source>
        <strain evidence="2 3">M1R5S59</strain>
    </source>
</reference>
<evidence type="ECO:0000313" key="2">
    <source>
        <dbReference type="EMBL" id="MDH5835282.1"/>
    </source>
</evidence>
<dbReference type="InterPro" id="IPR016181">
    <property type="entry name" value="Acyl_CoA_acyltransferase"/>
</dbReference>
<dbReference type="SUPFAM" id="SSF55729">
    <property type="entry name" value="Acyl-CoA N-acyltransferases (Nat)"/>
    <property type="match status" value="1"/>
</dbReference>
<keyword evidence="2" id="KW-0808">Transferase</keyword>
<evidence type="ECO:0000259" key="1">
    <source>
        <dbReference type="Pfam" id="PF13480"/>
    </source>
</evidence>
<dbReference type="EMBL" id="JARXRO010000020">
    <property type="protein sequence ID" value="MDH5835282.1"/>
    <property type="molecule type" value="Genomic_DNA"/>
</dbReference>
<sequence length="365" mass="40665">MNGIDVRWGPLQDLDAAALAEWSALGHEAPWASPFAMPEFVLPAVRWLDVAAPTVVRVLRAGRLLGVGCFVDEGPDLFAPLPRLGNFRSVHSFRCGMLWRQGEEATVADGLVRFARDTTLKRRHGLAFERLAMADPLARALARRAAHEGGAWHERSRFQRPVLRLDTGDVAERVPASLRKDLDRRLRRLRERGQVEFHLLHGADADAAAVDTHLRLEHQGWKREAGTSLLSCGRHASFFRELCTRFGARGAMVFSEIRLDGVPIASTSNMRLGDTLHAFKSGFDAAFARCSPGRLNEWMLMRALRTTWPQLRCFDSMSGGDGHMADLLPDREPVATGAFSLSRPARLALYAARAWRPLAWRFSGS</sequence>
<dbReference type="RefSeq" id="WP_280580002.1">
    <property type="nucleotide sequence ID" value="NZ_JARXRO010000020.1"/>
</dbReference>
<keyword evidence="2" id="KW-0012">Acyltransferase</keyword>
<gene>
    <name evidence="2" type="ORF">QFW81_15315</name>
</gene>
<comment type="caution">
    <text evidence="2">The sequence shown here is derived from an EMBL/GenBank/DDBJ whole genome shotgun (WGS) entry which is preliminary data.</text>
</comment>
<dbReference type="EC" id="2.3.1.-" evidence="2"/>
<feature type="domain" description="BioF2-like acetyltransferase" evidence="1">
    <location>
        <begin position="177"/>
        <end position="321"/>
    </location>
</feature>
<dbReference type="Proteomes" id="UP001156873">
    <property type="component" value="Unassembled WGS sequence"/>
</dbReference>
<proteinExistence type="predicted"/>
<name>A0ABT6JX61_9GAMM</name>
<keyword evidence="3" id="KW-1185">Reference proteome</keyword>
<dbReference type="InterPro" id="IPR038740">
    <property type="entry name" value="BioF2-like_GNAT_dom"/>
</dbReference>